<evidence type="ECO:0000313" key="1">
    <source>
        <dbReference type="EMBL" id="KAJ8641229.1"/>
    </source>
</evidence>
<reference evidence="1 2" key="1">
    <citation type="journal article" date="2022" name="Hortic Res">
        <title>A haplotype resolved chromosomal level avocado genome allows analysis of novel avocado genes.</title>
        <authorList>
            <person name="Nath O."/>
            <person name="Fletcher S.J."/>
            <person name="Hayward A."/>
            <person name="Shaw L.M."/>
            <person name="Masouleh A.K."/>
            <person name="Furtado A."/>
            <person name="Henry R.J."/>
            <person name="Mitter N."/>
        </authorList>
    </citation>
    <scope>NUCLEOTIDE SEQUENCE [LARGE SCALE GENOMIC DNA]</scope>
    <source>
        <strain evidence="2">cv. Hass</strain>
    </source>
</reference>
<protein>
    <submittedName>
        <fullName evidence="1">Uncharacterized protein</fullName>
    </submittedName>
</protein>
<comment type="caution">
    <text evidence="1">The sequence shown here is derived from an EMBL/GenBank/DDBJ whole genome shotgun (WGS) entry which is preliminary data.</text>
</comment>
<sequence>MLDPIVGILLEKLVTLLASEGHQLFALDKQFNKIEDELQFMQSYLKEMDMMRRNDKSEILKTTTKDLRELVYDAEDVIADCQILFLKQHKGCLFNYISYCSPQLLKSRHKITKRLMVINQGIEEVKRSMVSYLGTTPSTRRREEERSTRPLSYPILFDEVNIVGLKDDMAMVTKWVLQANGPLTMIGIVGMGGIGKTMLAQKICRSDGVKHSFKYIIFAPVSRCFRLEDLLTMILKETTINKRCLWGKKVVELLDMLNRELKDEKYLVVLDDVWETTEGWWWDSLNSALPKNNGCCVIVTTRKLEVARSMGVADKHIHSLKTLSDDNSWSLFVNVAFARNDGTCPNLDLERFGKEIVRRCEGLPLAITAVGGMMLGKGDSVHEWRRISMHLKEEMTEYKKGELVMSSLELSYEELPAYLKPCFLCFAMYPEDYTVSVDEIVCRWIGEGFVSARNGRTAIEIGEECIAELINRCLLMGIEKDEFKRRFIFCRMHDMVRHMAIKIAREENFTSLDERGRPIFNMQHRRMGISKNFTMESAGSKVVKSLTTQSKLRTLFALHIEEEVILSIKMKLYELKWLRVLYLVLSTTIIDGQVLGTDCLDGIGSLPHLVYLHIAYCALEKLPDSVGNLFNLQVLTLYCWPNLRMLPPTVVKLDKLIFLGICECDSFDHMPDGLGKLKNMEGLIGFRPSSISHKNASRIDQLKNLGELRHLHIVLKSPNQLEEGDLNVLSELQHLRILKIEFKNNDDNIVLVSKLNLQFLCLQHLEELQLILFPGESTPIWLNPSTFPNLRRLGIVRGNLLSHMGPWFWERDQLAVWKVEVLVLDHLHELQEEWARFHSAMPSLRMLTVSQCPKLKSFPFDVSIEDVSWRKEDDTTCVY</sequence>
<accession>A0ACC2M6C6</accession>
<dbReference type="Proteomes" id="UP001234297">
    <property type="component" value="Chromosome 5"/>
</dbReference>
<keyword evidence="2" id="KW-1185">Reference proteome</keyword>
<evidence type="ECO:0000313" key="2">
    <source>
        <dbReference type="Proteomes" id="UP001234297"/>
    </source>
</evidence>
<dbReference type="EMBL" id="CM056813">
    <property type="protein sequence ID" value="KAJ8641229.1"/>
    <property type="molecule type" value="Genomic_DNA"/>
</dbReference>
<gene>
    <name evidence="1" type="ORF">MRB53_017923</name>
</gene>
<name>A0ACC2M6C6_PERAE</name>
<organism evidence="1 2">
    <name type="scientific">Persea americana</name>
    <name type="common">Avocado</name>
    <dbReference type="NCBI Taxonomy" id="3435"/>
    <lineage>
        <taxon>Eukaryota</taxon>
        <taxon>Viridiplantae</taxon>
        <taxon>Streptophyta</taxon>
        <taxon>Embryophyta</taxon>
        <taxon>Tracheophyta</taxon>
        <taxon>Spermatophyta</taxon>
        <taxon>Magnoliopsida</taxon>
        <taxon>Magnoliidae</taxon>
        <taxon>Laurales</taxon>
        <taxon>Lauraceae</taxon>
        <taxon>Persea</taxon>
    </lineage>
</organism>
<proteinExistence type="predicted"/>